<keyword evidence="4" id="KW-1185">Reference proteome</keyword>
<dbReference type="AlphaFoldDB" id="A0A4Y4B066"/>
<proteinExistence type="predicted"/>
<dbReference type="RefSeq" id="WP_073247490.1">
    <property type="nucleotide sequence ID" value="NZ_BJNP01000083.1"/>
</dbReference>
<name>A0A4Y4B066_9FLAO</name>
<feature type="region of interest" description="Disordered" evidence="1">
    <location>
        <begin position="411"/>
        <end position="438"/>
    </location>
</feature>
<evidence type="ECO:0000259" key="2">
    <source>
        <dbReference type="Pfam" id="PF03432"/>
    </source>
</evidence>
<dbReference type="EMBL" id="BJNP01000083">
    <property type="protein sequence ID" value="GEC73828.1"/>
    <property type="molecule type" value="Genomic_DNA"/>
</dbReference>
<comment type="caution">
    <text evidence="3">The sequence shown here is derived from an EMBL/GenBank/DDBJ whole genome shotgun (WGS) entry which is preliminary data.</text>
</comment>
<protein>
    <submittedName>
        <fullName evidence="3">Mobilization protein</fullName>
    </submittedName>
</protein>
<dbReference type="OrthoDB" id="915634at2"/>
<dbReference type="Proteomes" id="UP000316775">
    <property type="component" value="Unassembled WGS sequence"/>
</dbReference>
<dbReference type="InterPro" id="IPR005094">
    <property type="entry name" value="Endonuclease_MobA/VirD2"/>
</dbReference>
<evidence type="ECO:0000256" key="1">
    <source>
        <dbReference type="SAM" id="MobiDB-lite"/>
    </source>
</evidence>
<feature type="compositionally biased region" description="Basic residues" evidence="1">
    <location>
        <begin position="424"/>
        <end position="438"/>
    </location>
</feature>
<accession>A0A4Y4B066</accession>
<evidence type="ECO:0000313" key="3">
    <source>
        <dbReference type="EMBL" id="GEC73828.1"/>
    </source>
</evidence>
<gene>
    <name evidence="3" type="ORF">FFL01_33670</name>
</gene>
<dbReference type="NCBIfam" id="NF041325">
    <property type="entry name" value="Bacteroid_MobB"/>
    <property type="match status" value="1"/>
</dbReference>
<feature type="domain" description="MobA/VirD2-like nuclease" evidence="2">
    <location>
        <begin position="41"/>
        <end position="151"/>
    </location>
</feature>
<organism evidence="3 4">
    <name type="scientific">Flavobacterium flevense</name>
    <dbReference type="NCBI Taxonomy" id="983"/>
    <lineage>
        <taxon>Bacteria</taxon>
        <taxon>Pseudomonadati</taxon>
        <taxon>Bacteroidota</taxon>
        <taxon>Flavobacteriia</taxon>
        <taxon>Flavobacteriales</taxon>
        <taxon>Flavobacteriaceae</taxon>
        <taxon>Flavobacterium</taxon>
    </lineage>
</organism>
<dbReference type="Pfam" id="PF03432">
    <property type="entry name" value="Relaxase"/>
    <property type="match status" value="1"/>
</dbReference>
<evidence type="ECO:0000313" key="4">
    <source>
        <dbReference type="Proteomes" id="UP000316775"/>
    </source>
</evidence>
<reference evidence="3 4" key="1">
    <citation type="submission" date="2019-06" db="EMBL/GenBank/DDBJ databases">
        <title>Whole genome shotgun sequence of Flavobacterium flevense NBRC 14960.</title>
        <authorList>
            <person name="Hosoyama A."/>
            <person name="Uohara A."/>
            <person name="Ohji S."/>
            <person name="Ichikawa N."/>
        </authorList>
    </citation>
    <scope>NUCLEOTIDE SEQUENCE [LARGE SCALE GENOMIC DNA]</scope>
    <source>
        <strain evidence="3 4">NBRC 14960</strain>
    </source>
</reference>
<dbReference type="STRING" id="983.SAMN05443543_12014"/>
<sequence length="438" mass="50350">MIAKIGRGANIIGALSYNQLKVDQENGEILSTHRIRETIDGKHSISQLYQSFEPYLIANKRTEKPVLHISLNPNPRDNVSDEDFKQIAKDYMERMGYGDQPHVVFKHTDIERTHIHIVSTCVDRNGKKIPDNYEKLRSMDACRALEQQYKLIPATEKNRNPKEELFRPIDYKVANVKSQIASVVRHLPKYYHYQNLGTYNALLSLFNITAEEVKGELHGQTKQGLVYFALNEQGEKVSNPFKASLFGKQAGLEVLQKHFEKSKEKIKTETAKDILKKTIEVGIHTTSNETEFKKQLLEQGINTVVRRNHEGRIYGITFIDHESRSVWNGSQLGKNLSANIFNDCWNKEITQKRQDAIHDNIKITSPESTNTTKPETEKPHTLFDFLNKDQSTQTQSDFGFMESLGSLLPEAQAEDYEEQQFANKMKKKKKSRRPGNKK</sequence>